<feature type="region of interest" description="Disordered" evidence="6">
    <location>
        <begin position="1"/>
        <end position="26"/>
    </location>
</feature>
<evidence type="ECO:0000256" key="4">
    <source>
        <dbReference type="ARBA" id="ARBA00024746"/>
    </source>
</evidence>
<name>A0A0P1GE98_9RHOB</name>
<comment type="similarity">
    <text evidence="1 5">Belongs to the FlgD family.</text>
</comment>
<protein>
    <recommendedName>
        <fullName evidence="2 5">Basal-body rod modification protein FlgD</fullName>
    </recommendedName>
</protein>
<dbReference type="Pfam" id="PF03963">
    <property type="entry name" value="FlgD"/>
    <property type="match status" value="1"/>
</dbReference>
<sequence length="232" mass="25181">MVEISGTQPFQTTAQSGTTSAPSESARAVVSSDFETFLKMMTVQVQNQDPLNPIDSSDYATQLATFSSVEQQVLTNELLTSMKTLLSGGVEAPGEVLRGYSDWVGMEALVEEPVQFSGQPIDVRADFAPNANSAMLVVRDSEGVELERFVLNENQSHVSWSGRDASGQMHPQGVYSFEVESFFLDELIDTSPAAVYSNINEVWAESGTAKLRLSDGTEMDANNVIGLREPVV</sequence>
<evidence type="ECO:0000259" key="7">
    <source>
        <dbReference type="Pfam" id="PF13860"/>
    </source>
</evidence>
<dbReference type="Pfam" id="PF13860">
    <property type="entry name" value="FlgD_ig"/>
    <property type="match status" value="1"/>
</dbReference>
<evidence type="ECO:0000256" key="3">
    <source>
        <dbReference type="ARBA" id="ARBA00022795"/>
    </source>
</evidence>
<evidence type="ECO:0000313" key="8">
    <source>
        <dbReference type="EMBL" id="CUH79739.1"/>
    </source>
</evidence>
<dbReference type="InterPro" id="IPR025965">
    <property type="entry name" value="FlgD/Vpr_Ig-like"/>
</dbReference>
<dbReference type="OrthoDB" id="9785233at2"/>
<feature type="domain" description="FlgD/Vpr Ig-like" evidence="7">
    <location>
        <begin position="117"/>
        <end position="181"/>
    </location>
</feature>
<gene>
    <name evidence="8" type="primary">flgD</name>
    <name evidence="8" type="ORF">TRN7648_02623</name>
</gene>
<keyword evidence="9" id="KW-1185">Reference proteome</keyword>
<dbReference type="EMBL" id="CYSE01000004">
    <property type="protein sequence ID" value="CUH79739.1"/>
    <property type="molecule type" value="Genomic_DNA"/>
</dbReference>
<evidence type="ECO:0000313" key="9">
    <source>
        <dbReference type="Proteomes" id="UP000054935"/>
    </source>
</evidence>
<evidence type="ECO:0000256" key="5">
    <source>
        <dbReference type="RuleBase" id="RU362076"/>
    </source>
</evidence>
<dbReference type="InterPro" id="IPR005648">
    <property type="entry name" value="FlgD"/>
</dbReference>
<reference evidence="8 9" key="1">
    <citation type="submission" date="2015-09" db="EMBL/GenBank/DDBJ databases">
        <authorList>
            <consortium name="Swine Surveillance"/>
        </authorList>
    </citation>
    <scope>NUCLEOTIDE SEQUENCE [LARGE SCALE GENOMIC DNA]</scope>
    <source>
        <strain evidence="8 9">CECT 7648</strain>
    </source>
</reference>
<comment type="function">
    <text evidence="4 5">Required for flagellar hook formation. May act as a scaffolding protein.</text>
</comment>
<evidence type="ECO:0000256" key="1">
    <source>
        <dbReference type="ARBA" id="ARBA00010577"/>
    </source>
</evidence>
<dbReference type="RefSeq" id="WP_058248106.1">
    <property type="nucleotide sequence ID" value="NZ_CYSE01000004.1"/>
</dbReference>
<evidence type="ECO:0000256" key="2">
    <source>
        <dbReference type="ARBA" id="ARBA00016013"/>
    </source>
</evidence>
<dbReference type="Gene3D" id="2.30.30.910">
    <property type="match status" value="1"/>
</dbReference>
<dbReference type="STRING" id="441103.TRN7648_02623"/>
<organism evidence="8 9">
    <name type="scientific">Tropicibacter naphthalenivorans</name>
    <dbReference type="NCBI Taxonomy" id="441103"/>
    <lineage>
        <taxon>Bacteria</taxon>
        <taxon>Pseudomonadati</taxon>
        <taxon>Pseudomonadota</taxon>
        <taxon>Alphaproteobacteria</taxon>
        <taxon>Rhodobacterales</taxon>
        <taxon>Roseobacteraceae</taxon>
        <taxon>Tropicibacter</taxon>
    </lineage>
</organism>
<dbReference type="Proteomes" id="UP000054935">
    <property type="component" value="Unassembled WGS sequence"/>
</dbReference>
<dbReference type="Gene3D" id="2.60.40.4070">
    <property type="match status" value="1"/>
</dbReference>
<proteinExistence type="inferred from homology"/>
<evidence type="ECO:0000256" key="6">
    <source>
        <dbReference type="SAM" id="MobiDB-lite"/>
    </source>
</evidence>
<accession>A0A0P1GE98</accession>
<keyword evidence="3 5" id="KW-1005">Bacterial flagellum biogenesis</keyword>
<feature type="compositionally biased region" description="Polar residues" evidence="6">
    <location>
        <begin position="1"/>
        <end position="23"/>
    </location>
</feature>
<dbReference type="AlphaFoldDB" id="A0A0P1GE98"/>
<dbReference type="GO" id="GO:0044781">
    <property type="term" value="P:bacterial-type flagellum organization"/>
    <property type="evidence" value="ECO:0007669"/>
    <property type="project" value="UniProtKB-UniRule"/>
</dbReference>